<dbReference type="Proteomes" id="UP000239649">
    <property type="component" value="Unassembled WGS sequence"/>
</dbReference>
<reference evidence="2 3" key="1">
    <citation type="journal article" date="2018" name="Plant J.">
        <title>Genome sequences of Chlorella sorokiniana UTEX 1602 and Micractinium conductrix SAG 241.80: implications to maltose excretion by a green alga.</title>
        <authorList>
            <person name="Arriola M.B."/>
            <person name="Velmurugan N."/>
            <person name="Zhang Y."/>
            <person name="Plunkett M.H."/>
            <person name="Hondzo H."/>
            <person name="Barney B.M."/>
        </authorList>
    </citation>
    <scope>NUCLEOTIDE SEQUENCE [LARGE SCALE GENOMIC DNA]</scope>
    <source>
        <strain evidence="2 3">SAG 241.80</strain>
    </source>
</reference>
<comment type="caution">
    <text evidence="2">The sequence shown here is derived from an EMBL/GenBank/DDBJ whole genome shotgun (WGS) entry which is preliminary data.</text>
</comment>
<name>A0A2P6VI87_9CHLO</name>
<feature type="compositionally biased region" description="Basic and acidic residues" evidence="1">
    <location>
        <begin position="75"/>
        <end position="84"/>
    </location>
</feature>
<protein>
    <submittedName>
        <fullName evidence="2">UDP-N-acetylglucosamine 2-epimerase</fullName>
    </submittedName>
</protein>
<evidence type="ECO:0000313" key="2">
    <source>
        <dbReference type="EMBL" id="PSC73777.1"/>
    </source>
</evidence>
<dbReference type="OrthoDB" id="10534364at2759"/>
<proteinExistence type="predicted"/>
<evidence type="ECO:0000256" key="1">
    <source>
        <dbReference type="SAM" id="MobiDB-lite"/>
    </source>
</evidence>
<keyword evidence="3" id="KW-1185">Reference proteome</keyword>
<feature type="region of interest" description="Disordered" evidence="1">
    <location>
        <begin position="75"/>
        <end position="118"/>
    </location>
</feature>
<feature type="compositionally biased region" description="Acidic residues" evidence="1">
    <location>
        <begin position="99"/>
        <end position="110"/>
    </location>
</feature>
<evidence type="ECO:0000313" key="3">
    <source>
        <dbReference type="Proteomes" id="UP000239649"/>
    </source>
</evidence>
<dbReference type="AlphaFoldDB" id="A0A2P6VI87"/>
<organism evidence="2 3">
    <name type="scientific">Micractinium conductrix</name>
    <dbReference type="NCBI Taxonomy" id="554055"/>
    <lineage>
        <taxon>Eukaryota</taxon>
        <taxon>Viridiplantae</taxon>
        <taxon>Chlorophyta</taxon>
        <taxon>core chlorophytes</taxon>
        <taxon>Trebouxiophyceae</taxon>
        <taxon>Chlorellales</taxon>
        <taxon>Chlorellaceae</taxon>
        <taxon>Chlorella clade</taxon>
        <taxon>Micractinium</taxon>
    </lineage>
</organism>
<gene>
    <name evidence="2" type="ORF">C2E20_3018</name>
</gene>
<dbReference type="EMBL" id="LHPF02000006">
    <property type="protein sequence ID" value="PSC73777.1"/>
    <property type="molecule type" value="Genomic_DNA"/>
</dbReference>
<accession>A0A2P6VI87</accession>
<sequence length="145" mass="16050">MVGGQHQEGVGERVRHVAEEVVHVAGEVMHKAEDAVHKVADTIHERRERAHEEAERGMFTADDITEAEELARRAHEHLPLHPEKQGVVGRSAKPREYKPDEEEALLEDASSDVAQPYRQKELESLRNVLKEDQEPGAAGGKGGSA</sequence>